<dbReference type="EMBL" id="NMUQ01000001">
    <property type="protein sequence ID" value="OXM15629.1"/>
    <property type="molecule type" value="Genomic_DNA"/>
</dbReference>
<feature type="transmembrane region" description="Helical" evidence="1">
    <location>
        <begin position="172"/>
        <end position="190"/>
    </location>
</feature>
<feature type="transmembrane region" description="Helical" evidence="1">
    <location>
        <begin position="95"/>
        <end position="112"/>
    </location>
</feature>
<feature type="transmembrane region" description="Helical" evidence="1">
    <location>
        <begin position="253"/>
        <end position="273"/>
    </location>
</feature>
<feature type="transmembrane region" description="Helical" evidence="1">
    <location>
        <begin position="119"/>
        <end position="141"/>
    </location>
</feature>
<feature type="transmembrane region" description="Helical" evidence="1">
    <location>
        <begin position="147"/>
        <end position="167"/>
    </location>
</feature>
<keyword evidence="3" id="KW-1185">Reference proteome</keyword>
<protein>
    <recommendedName>
        <fullName evidence="4">DUF2157 domain-containing protein</fullName>
    </recommendedName>
</protein>
<evidence type="ECO:0000256" key="1">
    <source>
        <dbReference type="SAM" id="Phobius"/>
    </source>
</evidence>
<keyword evidence="1" id="KW-1133">Transmembrane helix</keyword>
<dbReference type="AlphaFoldDB" id="A0A229P158"/>
<dbReference type="Proteomes" id="UP000215145">
    <property type="component" value="Unassembled WGS sequence"/>
</dbReference>
<feature type="transmembrane region" description="Helical" evidence="1">
    <location>
        <begin position="69"/>
        <end position="89"/>
    </location>
</feature>
<gene>
    <name evidence="2" type="ORF">CGZ75_02530</name>
</gene>
<comment type="caution">
    <text evidence="2">The sequence shown here is derived from an EMBL/GenBank/DDBJ whole genome shotgun (WGS) entry which is preliminary data.</text>
</comment>
<dbReference type="RefSeq" id="WP_089522722.1">
    <property type="nucleotide sequence ID" value="NZ_NMUQ01000001.1"/>
</dbReference>
<accession>A0A229P158</accession>
<name>A0A229P158_9BACL</name>
<proteinExistence type="predicted"/>
<evidence type="ECO:0008006" key="4">
    <source>
        <dbReference type="Google" id="ProtNLM"/>
    </source>
</evidence>
<evidence type="ECO:0000313" key="2">
    <source>
        <dbReference type="EMBL" id="OXM15629.1"/>
    </source>
</evidence>
<keyword evidence="1" id="KW-0472">Membrane</keyword>
<reference evidence="2 3" key="1">
    <citation type="submission" date="2017-07" db="EMBL/GenBank/DDBJ databases">
        <title>Paenibacillus herberti R33 genome sequencing and assembly.</title>
        <authorList>
            <person name="Su W."/>
        </authorList>
    </citation>
    <scope>NUCLEOTIDE SEQUENCE [LARGE SCALE GENOMIC DNA]</scope>
    <source>
        <strain evidence="2 3">R33</strain>
    </source>
</reference>
<feature type="transmembrane region" description="Helical" evidence="1">
    <location>
        <begin position="202"/>
        <end position="219"/>
    </location>
</feature>
<evidence type="ECO:0000313" key="3">
    <source>
        <dbReference type="Proteomes" id="UP000215145"/>
    </source>
</evidence>
<feature type="transmembrane region" description="Helical" evidence="1">
    <location>
        <begin position="226"/>
        <end position="247"/>
    </location>
</feature>
<keyword evidence="1" id="KW-0812">Transmembrane</keyword>
<organism evidence="2 3">
    <name type="scientific">Paenibacillus herberti</name>
    <dbReference type="NCBI Taxonomy" id="1619309"/>
    <lineage>
        <taxon>Bacteria</taxon>
        <taxon>Bacillati</taxon>
        <taxon>Bacillota</taxon>
        <taxon>Bacilli</taxon>
        <taxon>Bacillales</taxon>
        <taxon>Paenibacillaceae</taxon>
        <taxon>Paenibacillus</taxon>
    </lineage>
</organism>
<dbReference type="OrthoDB" id="2380880at2"/>
<sequence length="282" mass="32156">MEADKRRIIVQEIQQWRKGKLLPDHYCDFLLNLYADRESDSAEDETLPTKPNRTARAAYAAAGAAGWKWLLFFALFSLFFLIVLHFNAFHPAMQIAIPLLLTGGFLTIGAVLRPRSETAGMAWTGAGMLLLVGSVIYLMRLHAVENWSWNVLIWSLCAIFWVVYGIWQRIPLLHFCGWICLALVYSLLLNRLADGGSMWDKQVYWLPLAVLFGWSGWFIRRWSKQACTVLLAVCALLVLMPEVTMLVENASMVWLQGLFVGKLVIGGGLLFLLRKYWIEWVA</sequence>